<dbReference type="Gene3D" id="3.30.950.30">
    <property type="entry name" value="Schlafen, AAA domain"/>
    <property type="match status" value="1"/>
</dbReference>
<protein>
    <submittedName>
        <fullName evidence="2">ATPase AAA</fullName>
    </submittedName>
</protein>
<dbReference type="InterPro" id="IPR038461">
    <property type="entry name" value="Schlafen_AlbA_2_dom_sf"/>
</dbReference>
<organism evidence="2 3">
    <name type="scientific">Sellimonas catena</name>
    <dbReference type="NCBI Taxonomy" id="2994035"/>
    <lineage>
        <taxon>Bacteria</taxon>
        <taxon>Bacillati</taxon>
        <taxon>Bacillota</taxon>
        <taxon>Clostridia</taxon>
        <taxon>Lachnospirales</taxon>
        <taxon>Lachnospiraceae</taxon>
        <taxon>Sellimonas</taxon>
    </lineage>
</organism>
<keyword evidence="3" id="KW-1185">Reference proteome</keyword>
<accession>A0A9W6CBS9</accession>
<dbReference type="InterPro" id="IPR007421">
    <property type="entry name" value="Schlafen_AlbA_2_dom"/>
</dbReference>
<dbReference type="Gene3D" id="3.30.565.60">
    <property type="match status" value="1"/>
</dbReference>
<evidence type="ECO:0000313" key="2">
    <source>
        <dbReference type="EMBL" id="GLG04996.1"/>
    </source>
</evidence>
<dbReference type="Proteomes" id="UP001145145">
    <property type="component" value="Unassembled WGS sequence"/>
</dbReference>
<dbReference type="PANTHER" id="PTHR30595:SF6">
    <property type="entry name" value="SCHLAFEN ALBA-2 DOMAIN-CONTAINING PROTEIN"/>
    <property type="match status" value="1"/>
</dbReference>
<dbReference type="Gene3D" id="1.10.10.10">
    <property type="entry name" value="Winged helix-like DNA-binding domain superfamily/Winged helix DNA-binding domain"/>
    <property type="match status" value="1"/>
</dbReference>
<evidence type="ECO:0000313" key="3">
    <source>
        <dbReference type="Proteomes" id="UP001145145"/>
    </source>
</evidence>
<dbReference type="PANTHER" id="PTHR30595">
    <property type="entry name" value="GLPR-RELATED TRANSCRIPTIONAL REPRESSOR"/>
    <property type="match status" value="1"/>
</dbReference>
<dbReference type="InterPro" id="IPR036390">
    <property type="entry name" value="WH_DNA-bd_sf"/>
</dbReference>
<name>A0A9W6CBS9_9FIRM</name>
<dbReference type="EMBL" id="BSBO01000022">
    <property type="protein sequence ID" value="GLG04996.1"/>
    <property type="molecule type" value="Genomic_DNA"/>
</dbReference>
<gene>
    <name evidence="2" type="ORF">Selli1_21700</name>
</gene>
<dbReference type="Pfam" id="PF13749">
    <property type="entry name" value="HATPase_c_4"/>
    <property type="match status" value="1"/>
</dbReference>
<dbReference type="RefSeq" id="WP_281873018.1">
    <property type="nucleotide sequence ID" value="NZ_BSBO01000022.1"/>
</dbReference>
<comment type="caution">
    <text evidence="2">The sequence shown here is derived from an EMBL/GenBank/DDBJ whole genome shotgun (WGS) entry which is preliminary data.</text>
</comment>
<reference evidence="2 3" key="1">
    <citation type="journal article" date="2023" name="Int. J. Syst. Evol. Microbiol.">
        <title>Sellimonas catena sp. nov., isolated from human faeces.</title>
        <authorList>
            <person name="Hisatomi A."/>
            <person name="Ohkuma M."/>
            <person name="Sakamoto M."/>
        </authorList>
    </citation>
    <scope>NUCLEOTIDE SEQUENCE [LARGE SCALE GENOMIC DNA]</scope>
    <source>
        <strain evidence="2 3">12EGH17</strain>
    </source>
</reference>
<dbReference type="AlphaFoldDB" id="A0A9W6CBS9"/>
<dbReference type="Pfam" id="PF04326">
    <property type="entry name" value="SLFN_AlbA_2"/>
    <property type="match status" value="1"/>
</dbReference>
<sequence length="417" mass="47258">MRENKRLEYKENMESGTFLKTISAYANYGGGKIIFGIADDGTVKGISKPEEACLNLENKINDSIKPVPEYSIEIGEDSTIILSVCEGPYKPYLYKGKAYKRYDSAATEVDRLEYGRLILEGQNQSYEELPSSMQELTFDRLEEELKESLGITSLNEDILKTLELYSEKRGFNNAAALLADRNQFPGIDMIRFGSSIDEIMDRATFEHMSVLAQLSSCIEMFQTYYQYEKIEGVERKQIDKIPEKAFREAIANALVHRAWDVRASIKISMFEDRIEISSPGGLPAGIGREEYLNGQISVLRNPILGNVFFRLKYIEKFGTGIMRINRSYSNALEKPSYQIFENSIQVVLPVIASDEELSEKDKKILDIIRDKGTVSRSEIEKLAGTGKDSTIRSLNLLLKKHIIEKTGAGRGVKYHIR</sequence>
<proteinExistence type="predicted"/>
<dbReference type="InterPro" id="IPR036388">
    <property type="entry name" value="WH-like_DNA-bd_sf"/>
</dbReference>
<evidence type="ECO:0000259" key="1">
    <source>
        <dbReference type="Pfam" id="PF04326"/>
    </source>
</evidence>
<dbReference type="SUPFAM" id="SSF46785">
    <property type="entry name" value="Winged helix' DNA-binding domain"/>
    <property type="match status" value="1"/>
</dbReference>
<dbReference type="InterPro" id="IPR038475">
    <property type="entry name" value="RecG_C_sf"/>
</dbReference>
<feature type="domain" description="Schlafen AlbA-2" evidence="1">
    <location>
        <begin position="3"/>
        <end position="107"/>
    </location>
</feature>